<sequence>MYDLILNWLISNYIELLGAILGILYIFFSIRQNILTWPTGLVTSALYIIVFLNAKFYADMALQCYYVAISIYGWYFWLKGGDKAKTIEVPVSRLSKRIFWIMIPVTVVVYGIILYILLNYTDSPVPYMDSMTTALSVVATWMLARKIIEHWIIWVFVDAVSAGLYIYKSLWPTTVLFIVYTIMAVAGYYEWKKKLKTE</sequence>
<evidence type="ECO:0000256" key="2">
    <source>
        <dbReference type="ARBA" id="ARBA00022448"/>
    </source>
</evidence>
<keyword evidence="6 7" id="KW-0472">Membrane</keyword>
<reference evidence="8" key="1">
    <citation type="submission" date="2018-06" db="EMBL/GenBank/DDBJ databases">
        <authorList>
            <person name="Zhirakovskaya E."/>
        </authorList>
    </citation>
    <scope>NUCLEOTIDE SEQUENCE</scope>
</reference>
<keyword evidence="5 7" id="KW-1133">Transmembrane helix</keyword>
<dbReference type="NCBIfam" id="TIGR01528">
    <property type="entry name" value="NMN_trans_PnuC"/>
    <property type="match status" value="1"/>
</dbReference>
<keyword evidence="2" id="KW-0813">Transport</keyword>
<gene>
    <name evidence="8" type="ORF">MNBD_BACTEROID01-786</name>
</gene>
<evidence type="ECO:0000256" key="7">
    <source>
        <dbReference type="SAM" id="Phobius"/>
    </source>
</evidence>
<evidence type="ECO:0000313" key="8">
    <source>
        <dbReference type="EMBL" id="VAW17383.1"/>
    </source>
</evidence>
<evidence type="ECO:0000256" key="1">
    <source>
        <dbReference type="ARBA" id="ARBA00004651"/>
    </source>
</evidence>
<dbReference type="Pfam" id="PF04973">
    <property type="entry name" value="NMN_transporter"/>
    <property type="match status" value="1"/>
</dbReference>
<evidence type="ECO:0000256" key="3">
    <source>
        <dbReference type="ARBA" id="ARBA00022475"/>
    </source>
</evidence>
<dbReference type="GO" id="GO:0005886">
    <property type="term" value="C:plasma membrane"/>
    <property type="evidence" value="ECO:0007669"/>
    <property type="project" value="UniProtKB-SubCell"/>
</dbReference>
<dbReference type="InterPro" id="IPR006419">
    <property type="entry name" value="NMN_transpt_PnuC"/>
</dbReference>
<feature type="transmembrane region" description="Helical" evidence="7">
    <location>
        <begin position="35"/>
        <end position="54"/>
    </location>
</feature>
<evidence type="ECO:0000256" key="6">
    <source>
        <dbReference type="ARBA" id="ARBA00023136"/>
    </source>
</evidence>
<feature type="transmembrane region" description="Helical" evidence="7">
    <location>
        <begin position="173"/>
        <end position="191"/>
    </location>
</feature>
<dbReference type="AlphaFoldDB" id="A0A3B0TMF5"/>
<feature type="transmembrane region" description="Helical" evidence="7">
    <location>
        <begin position="6"/>
        <end position="28"/>
    </location>
</feature>
<feature type="transmembrane region" description="Helical" evidence="7">
    <location>
        <begin position="98"/>
        <end position="118"/>
    </location>
</feature>
<keyword evidence="4 7" id="KW-0812">Transmembrane</keyword>
<protein>
    <submittedName>
        <fullName evidence="8">Predicted thiamin transporter PnuT</fullName>
    </submittedName>
</protein>
<comment type="subcellular location">
    <subcellularLocation>
        <location evidence="1">Cell membrane</location>
        <topology evidence="1">Multi-pass membrane protein</topology>
    </subcellularLocation>
</comment>
<dbReference type="EMBL" id="UOEP01000073">
    <property type="protein sequence ID" value="VAW17383.1"/>
    <property type="molecule type" value="Genomic_DNA"/>
</dbReference>
<feature type="transmembrane region" description="Helical" evidence="7">
    <location>
        <begin position="60"/>
        <end position="78"/>
    </location>
</feature>
<accession>A0A3B0TMF5</accession>
<organism evidence="8">
    <name type="scientific">hydrothermal vent metagenome</name>
    <dbReference type="NCBI Taxonomy" id="652676"/>
    <lineage>
        <taxon>unclassified sequences</taxon>
        <taxon>metagenomes</taxon>
        <taxon>ecological metagenomes</taxon>
    </lineage>
</organism>
<dbReference type="GO" id="GO:0034257">
    <property type="term" value="F:nicotinamide riboside transmembrane transporter activity"/>
    <property type="evidence" value="ECO:0007669"/>
    <property type="project" value="InterPro"/>
</dbReference>
<evidence type="ECO:0000256" key="4">
    <source>
        <dbReference type="ARBA" id="ARBA00022692"/>
    </source>
</evidence>
<evidence type="ECO:0000256" key="5">
    <source>
        <dbReference type="ARBA" id="ARBA00022989"/>
    </source>
</evidence>
<proteinExistence type="predicted"/>
<dbReference type="PANTHER" id="PTHR36122:SF2">
    <property type="entry name" value="NICOTINAMIDE RIBOSIDE TRANSPORTER PNUC"/>
    <property type="match status" value="1"/>
</dbReference>
<keyword evidence="3" id="KW-1003">Cell membrane</keyword>
<name>A0A3B0TMF5_9ZZZZ</name>
<dbReference type="PANTHER" id="PTHR36122">
    <property type="entry name" value="NICOTINAMIDE RIBOSIDE TRANSPORTER PNUC"/>
    <property type="match status" value="1"/>
</dbReference>